<evidence type="ECO:0000313" key="2">
    <source>
        <dbReference type="Proteomes" id="UP000887566"/>
    </source>
</evidence>
<dbReference type="Proteomes" id="UP000887566">
    <property type="component" value="Unplaced"/>
</dbReference>
<proteinExistence type="predicted"/>
<evidence type="ECO:0000313" key="3">
    <source>
        <dbReference type="WBParaSite" id="PSAMB.scaffold716size42884.g8290.t1"/>
    </source>
</evidence>
<reference evidence="3" key="1">
    <citation type="submission" date="2022-11" db="UniProtKB">
        <authorList>
            <consortium name="WormBaseParasite"/>
        </authorList>
    </citation>
    <scope>IDENTIFICATION</scope>
</reference>
<organism evidence="2 3">
    <name type="scientific">Plectus sambesii</name>
    <dbReference type="NCBI Taxonomy" id="2011161"/>
    <lineage>
        <taxon>Eukaryota</taxon>
        <taxon>Metazoa</taxon>
        <taxon>Ecdysozoa</taxon>
        <taxon>Nematoda</taxon>
        <taxon>Chromadorea</taxon>
        <taxon>Plectida</taxon>
        <taxon>Plectina</taxon>
        <taxon>Plectoidea</taxon>
        <taxon>Plectidae</taxon>
        <taxon>Plectus</taxon>
    </lineage>
</organism>
<dbReference type="AlphaFoldDB" id="A0A914XAW1"/>
<protein>
    <submittedName>
        <fullName evidence="3">Uncharacterized protein</fullName>
    </submittedName>
</protein>
<name>A0A914XAW1_9BILA</name>
<keyword evidence="2" id="KW-1185">Reference proteome</keyword>
<dbReference type="WBParaSite" id="PSAMB.scaffold716size42884.g8290.t1">
    <property type="protein sequence ID" value="PSAMB.scaffold716size42884.g8290.t1"/>
    <property type="gene ID" value="PSAMB.scaffold716size42884.g8290"/>
</dbReference>
<evidence type="ECO:0000256" key="1">
    <source>
        <dbReference type="SAM" id="MobiDB-lite"/>
    </source>
</evidence>
<sequence length="128" mass="13704">METRKEEEEWIGGGSLGVIGDDDRWSESRSAPATEVVAKANWRMIVVGALVACSPLSWWYRASRFGACYRAVKVDLHAVRPHALFDEGLDAIVAVLRACGAGLVLGTRRSAGAGAVGLNRPAGRALLR</sequence>
<feature type="region of interest" description="Disordered" evidence="1">
    <location>
        <begin position="1"/>
        <end position="23"/>
    </location>
</feature>
<accession>A0A914XAW1</accession>